<proteinExistence type="predicted"/>
<evidence type="ECO:0000313" key="1">
    <source>
        <dbReference type="EMBL" id="RAH70023.1"/>
    </source>
</evidence>
<accession>A0ACD1H925</accession>
<gene>
    <name evidence="1" type="ORF">BO66DRAFT_392102</name>
</gene>
<sequence>MQLNNFLLAAATLVGLSAAVPMGSRTKNLATRATNAVVSVSSLAVTALKDSDGSGAGQDVYTFHTGDGSVADGWPAQSSWVSFDDMWKANKPTIMESCTQFGVPNNSANETQNLYDAIQQVAKESHLDHRFILAIIMQESKGCVRVHTTNYGVRNPGLMQDHDGAGTCNDNGVVQNPCPKKEILQMVRDGAIGTAAGDGLASLIDQQGKTDVSGFYRAARLYNSGSISDASNLNVGVGTACYATDVANRLTGWVNAASKCTLSA</sequence>
<protein>
    <submittedName>
        <fullName evidence="1">Uncharacterized protein</fullName>
    </submittedName>
</protein>
<reference evidence="1" key="1">
    <citation type="submission" date="2018-02" db="EMBL/GenBank/DDBJ databases">
        <title>The genomes of Aspergillus section Nigri reveals drivers in fungal speciation.</title>
        <authorList>
            <consortium name="DOE Joint Genome Institute"/>
            <person name="Vesth T.C."/>
            <person name="Nybo J."/>
            <person name="Theobald S."/>
            <person name="Brandl J."/>
            <person name="Frisvad J.C."/>
            <person name="Nielsen K.F."/>
            <person name="Lyhne E.K."/>
            <person name="Kogle M.E."/>
            <person name="Kuo A."/>
            <person name="Riley R."/>
            <person name="Clum A."/>
            <person name="Nolan M."/>
            <person name="Lipzen A."/>
            <person name="Salamov A."/>
            <person name="Henrissat B."/>
            <person name="Wiebenga A."/>
            <person name="De vries R.P."/>
            <person name="Grigoriev I.V."/>
            <person name="Mortensen U.H."/>
            <person name="Andersen M.R."/>
            <person name="Baker S.E."/>
        </authorList>
    </citation>
    <scope>NUCLEOTIDE SEQUENCE</scope>
    <source>
        <strain evidence="1">CBS 121060</strain>
    </source>
</reference>
<dbReference type="Proteomes" id="UP000249661">
    <property type="component" value="Unassembled WGS sequence"/>
</dbReference>
<organism evidence="1 2">
    <name type="scientific">Aspergillus aculeatinus CBS 121060</name>
    <dbReference type="NCBI Taxonomy" id="1448322"/>
    <lineage>
        <taxon>Eukaryota</taxon>
        <taxon>Fungi</taxon>
        <taxon>Dikarya</taxon>
        <taxon>Ascomycota</taxon>
        <taxon>Pezizomycotina</taxon>
        <taxon>Eurotiomycetes</taxon>
        <taxon>Eurotiomycetidae</taxon>
        <taxon>Eurotiales</taxon>
        <taxon>Aspergillaceae</taxon>
        <taxon>Aspergillus</taxon>
        <taxon>Aspergillus subgen. Circumdati</taxon>
    </lineage>
</organism>
<evidence type="ECO:0000313" key="2">
    <source>
        <dbReference type="Proteomes" id="UP000249661"/>
    </source>
</evidence>
<keyword evidence="2" id="KW-1185">Reference proteome</keyword>
<dbReference type="EMBL" id="KZ824957">
    <property type="protein sequence ID" value="RAH70023.1"/>
    <property type="molecule type" value="Genomic_DNA"/>
</dbReference>
<name>A0ACD1H925_9EURO</name>